<keyword evidence="1" id="KW-1133">Transmembrane helix</keyword>
<reference evidence="2 3" key="1">
    <citation type="submission" date="2018-09" db="EMBL/GenBank/DDBJ databases">
        <title>Characterization of the phylogenetic diversity of five novel species belonging to the genus Bifidobacterium.</title>
        <authorList>
            <person name="Lugli G.A."/>
            <person name="Duranti S."/>
            <person name="Milani C."/>
        </authorList>
    </citation>
    <scope>NUCLEOTIDE SEQUENCE [LARGE SCALE GENOMIC DNA]</scope>
    <source>
        <strain evidence="2 3">2036B</strain>
    </source>
</reference>
<feature type="transmembrane region" description="Helical" evidence="1">
    <location>
        <begin position="7"/>
        <end position="29"/>
    </location>
</feature>
<evidence type="ECO:0000313" key="3">
    <source>
        <dbReference type="Proteomes" id="UP000287609"/>
    </source>
</evidence>
<dbReference type="Proteomes" id="UP000287609">
    <property type="component" value="Unassembled WGS sequence"/>
</dbReference>
<feature type="transmembrane region" description="Helical" evidence="1">
    <location>
        <begin position="66"/>
        <end position="83"/>
    </location>
</feature>
<gene>
    <name evidence="2" type="ORF">D2E26_1140</name>
</gene>
<keyword evidence="3" id="KW-1185">Reference proteome</keyword>
<name>A0A430FQJ9_9BIFI</name>
<dbReference type="RefSeq" id="WP_125963762.1">
    <property type="nucleotide sequence ID" value="NZ_QXGM01000002.1"/>
</dbReference>
<feature type="transmembrane region" description="Helical" evidence="1">
    <location>
        <begin position="103"/>
        <end position="124"/>
    </location>
</feature>
<protein>
    <submittedName>
        <fullName evidence="2">Uncharacterized protein</fullName>
    </submittedName>
</protein>
<dbReference type="AlphaFoldDB" id="A0A430FQJ9"/>
<proteinExistence type="predicted"/>
<keyword evidence="1" id="KW-0812">Transmembrane</keyword>
<accession>A0A430FQJ9</accession>
<sequence>MKTYRGIIAAMSVVIVATILAVGVLLAFVWTIPSVVVSLIAAAVVIVTAFKRMPMPAQLDVFHTSLFHRLLMIAACFMMLMGVEDVIASMRDAGVPSMTSSGLGVQAILGFALAALAFIPIAIVRMSYFDKAAKPICQKPAKA</sequence>
<keyword evidence="1" id="KW-0472">Membrane</keyword>
<evidence type="ECO:0000313" key="2">
    <source>
        <dbReference type="EMBL" id="RSX55086.1"/>
    </source>
</evidence>
<organism evidence="2 3">
    <name type="scientific">Bifidobacterium dolichotidis</name>
    <dbReference type="NCBI Taxonomy" id="2306976"/>
    <lineage>
        <taxon>Bacteria</taxon>
        <taxon>Bacillati</taxon>
        <taxon>Actinomycetota</taxon>
        <taxon>Actinomycetes</taxon>
        <taxon>Bifidobacteriales</taxon>
        <taxon>Bifidobacteriaceae</taxon>
        <taxon>Bifidobacterium</taxon>
    </lineage>
</organism>
<comment type="caution">
    <text evidence="2">The sequence shown here is derived from an EMBL/GenBank/DDBJ whole genome shotgun (WGS) entry which is preliminary data.</text>
</comment>
<feature type="transmembrane region" description="Helical" evidence="1">
    <location>
        <begin position="35"/>
        <end position="54"/>
    </location>
</feature>
<dbReference type="EMBL" id="QXGM01000002">
    <property type="protein sequence ID" value="RSX55086.1"/>
    <property type="molecule type" value="Genomic_DNA"/>
</dbReference>
<evidence type="ECO:0000256" key="1">
    <source>
        <dbReference type="SAM" id="Phobius"/>
    </source>
</evidence>